<dbReference type="InterPro" id="IPR009730">
    <property type="entry name" value="MFAP1_C"/>
</dbReference>
<feature type="compositionally biased region" description="Acidic residues" evidence="1">
    <location>
        <begin position="30"/>
        <end position="43"/>
    </location>
</feature>
<feature type="region of interest" description="Disordered" evidence="1">
    <location>
        <begin position="316"/>
        <end position="391"/>
    </location>
</feature>
<dbReference type="InterPro" id="IPR033194">
    <property type="entry name" value="MFAP1"/>
</dbReference>
<dbReference type="Pfam" id="PF06991">
    <property type="entry name" value="MFAP1"/>
    <property type="match status" value="1"/>
</dbReference>
<dbReference type="AlphaFoldDB" id="A0A9P4ME84"/>
<protein>
    <recommendedName>
        <fullName evidence="2">Micro-fibrillar-associated protein 1 C-terminal domain-containing protein</fullName>
    </recommendedName>
</protein>
<organism evidence="3 4">
    <name type="scientific">Rhizodiscina lignyota</name>
    <dbReference type="NCBI Taxonomy" id="1504668"/>
    <lineage>
        <taxon>Eukaryota</taxon>
        <taxon>Fungi</taxon>
        <taxon>Dikarya</taxon>
        <taxon>Ascomycota</taxon>
        <taxon>Pezizomycotina</taxon>
        <taxon>Dothideomycetes</taxon>
        <taxon>Pleosporomycetidae</taxon>
        <taxon>Aulographales</taxon>
        <taxon>Rhizodiscinaceae</taxon>
        <taxon>Rhizodiscina</taxon>
    </lineage>
</organism>
<feature type="compositionally biased region" description="Acidic residues" evidence="1">
    <location>
        <begin position="75"/>
        <end position="114"/>
    </location>
</feature>
<feature type="non-terminal residue" evidence="3">
    <location>
        <position position="391"/>
    </location>
</feature>
<name>A0A9P4ME84_9PEZI</name>
<gene>
    <name evidence="3" type="ORF">NA57DRAFT_15224</name>
</gene>
<feature type="domain" description="Micro-fibrillar-associated protein 1 C-terminal" evidence="2">
    <location>
        <begin position="112"/>
        <end position="336"/>
    </location>
</feature>
<reference evidence="3" key="1">
    <citation type="journal article" date="2020" name="Stud. Mycol.">
        <title>101 Dothideomycetes genomes: a test case for predicting lifestyles and emergence of pathogens.</title>
        <authorList>
            <person name="Haridas S."/>
            <person name="Albert R."/>
            <person name="Binder M."/>
            <person name="Bloem J."/>
            <person name="Labutti K."/>
            <person name="Salamov A."/>
            <person name="Andreopoulos B."/>
            <person name="Baker S."/>
            <person name="Barry K."/>
            <person name="Bills G."/>
            <person name="Bluhm B."/>
            <person name="Cannon C."/>
            <person name="Castanera R."/>
            <person name="Culley D."/>
            <person name="Daum C."/>
            <person name="Ezra D."/>
            <person name="Gonzalez J."/>
            <person name="Henrissat B."/>
            <person name="Kuo A."/>
            <person name="Liang C."/>
            <person name="Lipzen A."/>
            <person name="Lutzoni F."/>
            <person name="Magnuson J."/>
            <person name="Mondo S."/>
            <person name="Nolan M."/>
            <person name="Ohm R."/>
            <person name="Pangilinan J."/>
            <person name="Park H.-J."/>
            <person name="Ramirez L."/>
            <person name="Alfaro M."/>
            <person name="Sun H."/>
            <person name="Tritt A."/>
            <person name="Yoshinaga Y."/>
            <person name="Zwiers L.-H."/>
            <person name="Turgeon B."/>
            <person name="Goodwin S."/>
            <person name="Spatafora J."/>
            <person name="Crous P."/>
            <person name="Grigoriev I."/>
        </authorList>
    </citation>
    <scope>NUCLEOTIDE SEQUENCE</scope>
    <source>
        <strain evidence="3">CBS 133067</strain>
    </source>
</reference>
<evidence type="ECO:0000256" key="1">
    <source>
        <dbReference type="SAM" id="MobiDB-lite"/>
    </source>
</evidence>
<dbReference type="OrthoDB" id="1111734at2759"/>
<feature type="compositionally biased region" description="Polar residues" evidence="1">
    <location>
        <begin position="134"/>
        <end position="144"/>
    </location>
</feature>
<feature type="compositionally biased region" description="Pro residues" evidence="1">
    <location>
        <begin position="45"/>
        <end position="58"/>
    </location>
</feature>
<feature type="region of interest" description="Disordered" evidence="1">
    <location>
        <begin position="1"/>
        <end position="174"/>
    </location>
</feature>
<keyword evidence="4" id="KW-1185">Reference proteome</keyword>
<evidence type="ECO:0000313" key="4">
    <source>
        <dbReference type="Proteomes" id="UP000799772"/>
    </source>
</evidence>
<feature type="compositionally biased region" description="Basic and acidic residues" evidence="1">
    <location>
        <begin position="234"/>
        <end position="264"/>
    </location>
</feature>
<dbReference type="Proteomes" id="UP000799772">
    <property type="component" value="Unassembled WGS sequence"/>
</dbReference>
<feature type="compositionally biased region" description="Basic and acidic residues" evidence="1">
    <location>
        <begin position="327"/>
        <end position="377"/>
    </location>
</feature>
<evidence type="ECO:0000259" key="2">
    <source>
        <dbReference type="Pfam" id="PF06991"/>
    </source>
</evidence>
<feature type="compositionally biased region" description="Basic and acidic residues" evidence="1">
    <location>
        <begin position="154"/>
        <end position="164"/>
    </location>
</feature>
<proteinExistence type="predicted"/>
<comment type="caution">
    <text evidence="3">The sequence shown here is derived from an EMBL/GenBank/DDBJ whole genome shotgun (WGS) entry which is preliminary data.</text>
</comment>
<evidence type="ECO:0000313" key="3">
    <source>
        <dbReference type="EMBL" id="KAF2102354.1"/>
    </source>
</evidence>
<feature type="region of interest" description="Disordered" evidence="1">
    <location>
        <begin position="233"/>
        <end position="264"/>
    </location>
</feature>
<dbReference type="EMBL" id="ML978122">
    <property type="protein sequence ID" value="KAF2102354.1"/>
    <property type="molecule type" value="Genomic_DNA"/>
</dbReference>
<dbReference type="PANTHER" id="PTHR15327">
    <property type="entry name" value="MICROFIBRIL-ASSOCIATED PROTEIN"/>
    <property type="match status" value="1"/>
</dbReference>
<sequence>MPPLPRKIANRVPNGPQRYRPGKPLAPEVESSDEEDEDEEENEAPSPPAAANPPPPRPAATSFPRARLNKPVEQPNEDDFETEESEDDEDRSGDESETSEEEGSSEEEESSSEDEAAKQRKLIRPVFIKKSERSFANGSANGGSKSEEQIAAEEEAKRKQRTDEMMQEQLEKQAAAVAAGKKFWDDEDIEEMEKIDDRDDLDLEAEEAAWKLRELKRVKRDRDAIIAAEMEREEVERRRNLDSEEREAEDREFLAKQKGEKDGRGQMAFLQKYHHKGAFFQDEMREKGLDKRDIMGAKFADDVDRSVLPQFMQVRDMTKLGRKGRTKYRDLKSEDTGRWGEFDERNRRRKDGDLYDGRDERFMPDRGYDRERDRGAERTGANASALGERKR</sequence>
<accession>A0A9P4ME84</accession>